<organism evidence="2 3">
    <name type="scientific">Anopheles dirus</name>
    <dbReference type="NCBI Taxonomy" id="7168"/>
    <lineage>
        <taxon>Eukaryota</taxon>
        <taxon>Metazoa</taxon>
        <taxon>Ecdysozoa</taxon>
        <taxon>Arthropoda</taxon>
        <taxon>Hexapoda</taxon>
        <taxon>Insecta</taxon>
        <taxon>Pterygota</taxon>
        <taxon>Neoptera</taxon>
        <taxon>Endopterygota</taxon>
        <taxon>Diptera</taxon>
        <taxon>Nematocera</taxon>
        <taxon>Culicoidea</taxon>
        <taxon>Culicidae</taxon>
        <taxon>Anophelinae</taxon>
        <taxon>Anopheles</taxon>
    </lineage>
</organism>
<feature type="compositionally biased region" description="Low complexity" evidence="1">
    <location>
        <begin position="27"/>
        <end position="62"/>
    </location>
</feature>
<evidence type="ECO:0000313" key="3">
    <source>
        <dbReference type="Proteomes" id="UP000075884"/>
    </source>
</evidence>
<dbReference type="VEuPathDB" id="VectorBase:ADIR009887"/>
<protein>
    <submittedName>
        <fullName evidence="2">Uncharacterized protein</fullName>
    </submittedName>
</protein>
<dbReference type="AlphaFoldDB" id="A0A182NQF2"/>
<feature type="region of interest" description="Disordered" evidence="1">
    <location>
        <begin position="21"/>
        <end position="84"/>
    </location>
</feature>
<feature type="compositionally biased region" description="Polar residues" evidence="1">
    <location>
        <begin position="66"/>
        <end position="84"/>
    </location>
</feature>
<reference evidence="2" key="2">
    <citation type="submission" date="2020-05" db="UniProtKB">
        <authorList>
            <consortium name="EnsemblMetazoa"/>
        </authorList>
    </citation>
    <scope>IDENTIFICATION</scope>
    <source>
        <strain evidence="2">WRAIR2</strain>
    </source>
</reference>
<proteinExistence type="predicted"/>
<evidence type="ECO:0000313" key="2">
    <source>
        <dbReference type="EnsemblMetazoa" id="ADIR009887-PA"/>
    </source>
</evidence>
<dbReference type="Proteomes" id="UP000075884">
    <property type="component" value="Unassembled WGS sequence"/>
</dbReference>
<accession>A0A182NQF2</accession>
<keyword evidence="3" id="KW-1185">Reference proteome</keyword>
<dbReference type="EnsemblMetazoa" id="ADIR009887-RA">
    <property type="protein sequence ID" value="ADIR009887-PA"/>
    <property type="gene ID" value="ADIR009887"/>
</dbReference>
<evidence type="ECO:0000256" key="1">
    <source>
        <dbReference type="SAM" id="MobiDB-lite"/>
    </source>
</evidence>
<sequence>MMAWWQLRLLADGVDWPGQRNEANITSLNDSHSNSSDSPLDSPASQHQPQQSHQQQHQQLHLHTGKTPSVQQVNELSSKTNHQLFQLRPSHRDSPWYCHQRGFDIICMASNTARCFPLLVLATISQTASR</sequence>
<name>A0A182NQF2_9DIPT</name>
<reference evidence="3" key="1">
    <citation type="submission" date="2013-03" db="EMBL/GenBank/DDBJ databases">
        <title>The Genome Sequence of Anopheles dirus WRAIR2.</title>
        <authorList>
            <consortium name="The Broad Institute Genomics Platform"/>
            <person name="Neafsey D.E."/>
            <person name="Walton C."/>
            <person name="Walker B."/>
            <person name="Young S.K."/>
            <person name="Zeng Q."/>
            <person name="Gargeya S."/>
            <person name="Fitzgerald M."/>
            <person name="Haas B."/>
            <person name="Abouelleil A."/>
            <person name="Allen A.W."/>
            <person name="Alvarado L."/>
            <person name="Arachchi H.M."/>
            <person name="Berlin A.M."/>
            <person name="Chapman S.B."/>
            <person name="Gainer-Dewar J."/>
            <person name="Goldberg J."/>
            <person name="Griggs A."/>
            <person name="Gujja S."/>
            <person name="Hansen M."/>
            <person name="Howarth C."/>
            <person name="Imamovic A."/>
            <person name="Ireland A."/>
            <person name="Larimer J."/>
            <person name="McCowan C."/>
            <person name="Murphy C."/>
            <person name="Pearson M."/>
            <person name="Poon T.W."/>
            <person name="Priest M."/>
            <person name="Roberts A."/>
            <person name="Saif S."/>
            <person name="Shea T."/>
            <person name="Sisk P."/>
            <person name="Sykes S."/>
            <person name="Wortman J."/>
            <person name="Nusbaum C."/>
            <person name="Birren B."/>
        </authorList>
    </citation>
    <scope>NUCLEOTIDE SEQUENCE [LARGE SCALE GENOMIC DNA]</scope>
    <source>
        <strain evidence="3">WRAIR2</strain>
    </source>
</reference>